<evidence type="ECO:0000259" key="21">
    <source>
        <dbReference type="Pfam" id="PF01619"/>
    </source>
</evidence>
<evidence type="ECO:0000259" key="20">
    <source>
        <dbReference type="Pfam" id="PF00171"/>
    </source>
</evidence>
<comment type="cofactor">
    <cofactor evidence="1 18">
        <name>FAD</name>
        <dbReference type="ChEBI" id="CHEBI:57692"/>
    </cofactor>
</comment>
<keyword evidence="25" id="KW-1185">Reference proteome</keyword>
<dbReference type="Pfam" id="PF01619">
    <property type="entry name" value="Pro_dh"/>
    <property type="match status" value="1"/>
</dbReference>
<evidence type="ECO:0000256" key="6">
    <source>
        <dbReference type="ARBA" id="ARBA00022827"/>
    </source>
</evidence>
<dbReference type="GO" id="GO:0003700">
    <property type="term" value="F:DNA-binding transcription factor activity"/>
    <property type="evidence" value="ECO:0007669"/>
    <property type="project" value="InterPro"/>
</dbReference>
<gene>
    <name evidence="24" type="primary">putA</name>
    <name evidence="24" type="ORF">E0D97_04860</name>
</gene>
<keyword evidence="5 18" id="KW-0285">Flavoprotein</keyword>
<evidence type="ECO:0000256" key="8">
    <source>
        <dbReference type="ARBA" id="ARBA00023015"/>
    </source>
</evidence>
<dbReference type="EMBL" id="SJST01000002">
    <property type="protein sequence ID" value="TCD15477.1"/>
    <property type="molecule type" value="Genomic_DNA"/>
</dbReference>
<dbReference type="FunFam" id="3.40.309.10:FF:000005">
    <property type="entry name" value="1-pyrroline-5-carboxylate dehydrogenase 1"/>
    <property type="match status" value="1"/>
</dbReference>
<evidence type="ECO:0000256" key="12">
    <source>
        <dbReference type="ARBA" id="ARBA00023163"/>
    </source>
</evidence>
<dbReference type="InterPro" id="IPR005933">
    <property type="entry name" value="PutA_C"/>
</dbReference>
<evidence type="ECO:0000259" key="23">
    <source>
        <dbReference type="Pfam" id="PF18327"/>
    </source>
</evidence>
<dbReference type="InterPro" id="IPR016160">
    <property type="entry name" value="Ald_DH_CS_CYS"/>
</dbReference>
<dbReference type="Pfam" id="PF18327">
    <property type="entry name" value="PRODH"/>
    <property type="match status" value="1"/>
</dbReference>
<dbReference type="GO" id="GO:0010133">
    <property type="term" value="P:L-proline catabolic process to L-glutamate"/>
    <property type="evidence" value="ECO:0007669"/>
    <property type="project" value="UniProtKB-UniRule"/>
</dbReference>
<evidence type="ECO:0000256" key="13">
    <source>
        <dbReference type="ARBA" id="ARBA00023268"/>
    </source>
</evidence>
<dbReference type="InterPro" id="IPR024082">
    <property type="entry name" value="PRODH_PutA_dom_II"/>
</dbReference>
<evidence type="ECO:0000256" key="9">
    <source>
        <dbReference type="ARBA" id="ARBA00023027"/>
    </source>
</evidence>
<proteinExistence type="inferred from homology"/>
<dbReference type="InterPro" id="IPR016162">
    <property type="entry name" value="Ald_DH_N"/>
</dbReference>
<protein>
    <recommendedName>
        <fullName evidence="18">Bifunctional protein PutA</fullName>
    </recommendedName>
    <domain>
        <recommendedName>
            <fullName evidence="18">Proline dehydrogenase</fullName>
            <ecNumber evidence="18">1.5.5.2</ecNumber>
        </recommendedName>
        <alternativeName>
            <fullName evidence="18">Proline oxidase</fullName>
        </alternativeName>
    </domain>
    <domain>
        <recommendedName>
            <fullName evidence="18">Delta-1-pyrroline-5-carboxylate dehydrogenase</fullName>
            <shortName evidence="18">P5C dehydrogenase</shortName>
            <ecNumber evidence="18">1.2.1.88</ecNumber>
        </recommendedName>
        <alternativeName>
            <fullName evidence="18">L-glutamate gamma-semialdehyde dehydrogenase</fullName>
        </alternativeName>
    </domain>
</protein>
<evidence type="ECO:0000313" key="24">
    <source>
        <dbReference type="EMBL" id="TCD15477.1"/>
    </source>
</evidence>
<keyword evidence="12 18" id="KW-0804">Transcription</keyword>
<comment type="function">
    <text evidence="18">Oxidizes proline to glutamate for use as a carbon and nitrogen source.</text>
</comment>
<feature type="domain" description="Proline dehydrogenase PutA" evidence="22">
    <location>
        <begin position="60"/>
        <end position="171"/>
    </location>
</feature>
<dbReference type="RefSeq" id="WP_131567593.1">
    <property type="nucleotide sequence ID" value="NZ_JAINFK010000003.1"/>
</dbReference>
<dbReference type="Gene3D" id="3.40.309.10">
    <property type="entry name" value="Aldehyde Dehydrogenase, Chain A, domain 2"/>
    <property type="match status" value="1"/>
</dbReference>
<feature type="domain" description="Proline utilization A proline dehydrogenase N-terminal" evidence="23">
    <location>
        <begin position="7"/>
        <end position="52"/>
    </location>
</feature>
<dbReference type="InterPro" id="IPR002872">
    <property type="entry name" value="Proline_DH_dom"/>
</dbReference>
<comment type="catalytic activity">
    <reaction evidence="14 18">
        <text>L-glutamate 5-semialdehyde + NAD(+) + H2O = L-glutamate + NADH + 2 H(+)</text>
        <dbReference type="Rhea" id="RHEA:30235"/>
        <dbReference type="ChEBI" id="CHEBI:15377"/>
        <dbReference type="ChEBI" id="CHEBI:15378"/>
        <dbReference type="ChEBI" id="CHEBI:29985"/>
        <dbReference type="ChEBI" id="CHEBI:57540"/>
        <dbReference type="ChEBI" id="CHEBI:57945"/>
        <dbReference type="ChEBI" id="CHEBI:58066"/>
        <dbReference type="EC" id="1.2.1.88"/>
    </reaction>
</comment>
<evidence type="ECO:0000256" key="1">
    <source>
        <dbReference type="ARBA" id="ARBA00001974"/>
    </source>
</evidence>
<dbReference type="PANTHER" id="PTHR42862:SF1">
    <property type="entry name" value="DELTA-1-PYRROLINE-5-CARBOXYLATE DEHYDROGENASE 2, ISOFORM A-RELATED"/>
    <property type="match status" value="1"/>
</dbReference>
<evidence type="ECO:0000256" key="16">
    <source>
        <dbReference type="ARBA" id="ARBA00060889"/>
    </source>
</evidence>
<comment type="pathway">
    <text evidence="3 18">Amino-acid degradation; L-proline degradation into L-glutamate; L-glutamate from L-proline: step 2/2.</text>
</comment>
<dbReference type="GO" id="GO:0003677">
    <property type="term" value="F:DNA binding"/>
    <property type="evidence" value="ECO:0007669"/>
    <property type="project" value="UniProtKB-KW"/>
</dbReference>
<dbReference type="PANTHER" id="PTHR42862">
    <property type="entry name" value="DELTA-1-PYRROLINE-5-CARBOXYLATE DEHYDROGENASE 1, ISOFORM A-RELATED"/>
    <property type="match status" value="1"/>
</dbReference>
<dbReference type="EC" id="1.2.1.88" evidence="18"/>
<dbReference type="GO" id="GO:0009898">
    <property type="term" value="C:cytoplasmic side of plasma membrane"/>
    <property type="evidence" value="ECO:0007669"/>
    <property type="project" value="TreeGrafter"/>
</dbReference>
<evidence type="ECO:0000256" key="18">
    <source>
        <dbReference type="PIRNR" id="PIRNR000197"/>
    </source>
</evidence>
<keyword evidence="8 18" id="KW-0805">Transcription regulation</keyword>
<dbReference type="Proteomes" id="UP000291301">
    <property type="component" value="Unassembled WGS sequence"/>
</dbReference>
<feature type="domain" description="Aldehyde dehydrogenase" evidence="20">
    <location>
        <begin position="561"/>
        <end position="991"/>
    </location>
</feature>
<keyword evidence="7 18" id="KW-0560">Oxidoreductase</keyword>
<dbReference type="Gene3D" id="3.40.605.10">
    <property type="entry name" value="Aldehyde Dehydrogenase, Chain A, domain 1"/>
    <property type="match status" value="1"/>
</dbReference>
<dbReference type="InterPro" id="IPR016163">
    <property type="entry name" value="Ald_DH_C"/>
</dbReference>
<feature type="active site" evidence="19">
    <location>
        <position position="772"/>
    </location>
</feature>
<dbReference type="PIRSF" id="PIRSF000197">
    <property type="entry name" value="Bifunct_PutA"/>
    <property type="match status" value="1"/>
</dbReference>
<comment type="caution">
    <text evidence="24">The sequence shown here is derived from an EMBL/GenBank/DDBJ whole genome shotgun (WGS) entry which is preliminary data.</text>
</comment>
<dbReference type="SUPFAM" id="SSF51730">
    <property type="entry name" value="FAD-linked oxidoreductase"/>
    <property type="match status" value="1"/>
</dbReference>
<evidence type="ECO:0000256" key="17">
    <source>
        <dbReference type="ARBA" id="ARBA00060911"/>
    </source>
</evidence>
<sequence>MSSAASIRQAMRAAHRADEEELLKVLIAQSAPDPQTRGAAVERAADLVRAIRSEKSPGLMEVFLAEYGLSTEEGVALMCLAEALLRVPDAPTIDDLIEDKIAPSKWGVHLGRSNSSLVNASTWALMLTGRVLDTEGTAGMAGLLHGAVKRLGEPVIRTAVRRAMKELGSQFVLGETIGAAMARGAGMEAKGFTYSYDMLGEAALTADDAQYYFNSYSAAISAIASRCEESDTRRNPGISVKLSALHPRYEVAKRERVMKELVPRLIELAAMASKAGMGFNIDAEEADRLDLSLDIIEAVLSEDQFAGWDGFGVVVQAYGKRAPHVIDWLHDLAERLDRRIMVRLVKGAYWDTEIKRAQVDGVPDFPVFTHKAATDISYICCATKLLSMTDRIYPQFATHNAHTVAAILEMADDAESYEFQRLHGMGEALHRLVMSRENTRCRIYAPVGAHRDLLAYLVRRLLENGANSSFVNQIVDSSVPVGAIVADPFESVGEPRATAPIRKPAAIFEPERLNSKGWDLRNVADLEAIDSARGPFRDDKFEAAPIIAGSSAAKGRKGGKAMFNPANGADRVGTVRNATAKDVAAALDAACEWRSAGVKQRAEILRKASDLYEANYGKFFALLAREAGKTPLDAVGELREAVDFLRYYASQIEARKGVSPRGLFTCISPWNFPLAIFTGQIAAALATGNGVLAKPAEQTPLIAAFAVGLLHEAGVPRQVLQLLPGDGPTVGAALVSDPRIGGVCFTGSTETAQAINRAMAANLDPDAPLIAETGGLNAMIVDSTALPEQAVRDILASAFQSAGQRCSALRVLYLQEDVAPQMLDMLLGAMEELEADDPWNLSTDIGPVIDEDARQTIVSHIEQARGDGRLLKQLEAPKDGTHVGPAVIRVNGIGDLDREIFGPVLHVATYQAWQMGSVIDAVNASGYGLTFGLHSRIDDRVEHVTSRVRAGNIYINRNQIGAVVGSQPFGGEGLSGTGPKAGGPHYLDRFLLKSSHSESVQPGSAADPTAVQARLHQLQRSVHSAFGTQAMPGVTGESNRLSTYGRGVVLCLGPSREAADQQLRLAHANGCSALAVVPGGANAGGIPFFLKREALSTLHGIDAVMLWSDAEDLRAVRQALASRDGPLVPLITEEEPGMRLRTERHICIDTTAAGGNAALLAANA</sequence>
<comment type="similarity">
    <text evidence="17 18">In the C-terminal section; belongs to the aldehyde dehydrogenase family.</text>
</comment>
<evidence type="ECO:0000256" key="5">
    <source>
        <dbReference type="ARBA" id="ARBA00022630"/>
    </source>
</evidence>
<comment type="pathway">
    <text evidence="2 18">Amino-acid degradation; L-proline degradation into L-glutamate; L-glutamate from L-proline: step 1/2.</text>
</comment>
<dbReference type="Pfam" id="PF14850">
    <property type="entry name" value="Pro_dh-DNA_bdg"/>
    <property type="match status" value="1"/>
</dbReference>
<dbReference type="InterPro" id="IPR016161">
    <property type="entry name" value="Ald_DH/histidinol_DH"/>
</dbReference>
<feature type="domain" description="Proline dehydrogenase" evidence="21">
    <location>
        <begin position="182"/>
        <end position="473"/>
    </location>
</feature>
<keyword evidence="13" id="KW-0511">Multifunctional enzyme</keyword>
<keyword evidence="10 18" id="KW-0642">Proline metabolism</keyword>
<dbReference type="GO" id="GO:0004657">
    <property type="term" value="F:proline dehydrogenase activity"/>
    <property type="evidence" value="ECO:0007669"/>
    <property type="project" value="UniProtKB-UniRule"/>
</dbReference>
<keyword evidence="4 18" id="KW-0678">Repressor</keyword>
<dbReference type="Gene3D" id="1.20.5.460">
    <property type="entry name" value="Single helix bin"/>
    <property type="match status" value="1"/>
</dbReference>
<evidence type="ECO:0000256" key="15">
    <source>
        <dbReference type="ARBA" id="ARBA00048779"/>
    </source>
</evidence>
<evidence type="ECO:0000256" key="19">
    <source>
        <dbReference type="PIRSR" id="PIRSR000197-1"/>
    </source>
</evidence>
<evidence type="ECO:0000259" key="22">
    <source>
        <dbReference type="Pfam" id="PF14850"/>
    </source>
</evidence>
<reference evidence="24 25" key="1">
    <citation type="journal article" date="2015" name="Antonie Van Leeuwenhoek">
        <title>Oricola cellulosilytica gen. nov., sp. nov., a cellulose-degrading bacterium of the family Phyllobacteriaceae isolated from surface seashore water, and emended descriptions of Mesorhizobium loti and Phyllobacterium myrsinacearum.</title>
        <authorList>
            <person name="Hameed A."/>
            <person name="Shahina M."/>
            <person name="Lai W.A."/>
            <person name="Lin S.Y."/>
            <person name="Young L.S."/>
            <person name="Liu Y.C."/>
            <person name="Hsu Y.H."/>
            <person name="Young C.C."/>
        </authorList>
    </citation>
    <scope>NUCLEOTIDE SEQUENCE [LARGE SCALE GENOMIC DNA]</scope>
    <source>
        <strain evidence="24 25">KCTC 52183</strain>
    </source>
</reference>
<dbReference type="AlphaFoldDB" id="A0A4V2MP04"/>
<evidence type="ECO:0000256" key="3">
    <source>
        <dbReference type="ARBA" id="ARBA00004786"/>
    </source>
</evidence>
<dbReference type="Gene3D" id="3.20.20.220">
    <property type="match status" value="1"/>
</dbReference>
<dbReference type="PROSITE" id="PS00070">
    <property type="entry name" value="ALDEHYDE_DEHYDR_CYS"/>
    <property type="match status" value="1"/>
</dbReference>
<comment type="catalytic activity">
    <reaction evidence="15 18">
        <text>L-proline + a quinone = (S)-1-pyrroline-5-carboxylate + a quinol + H(+)</text>
        <dbReference type="Rhea" id="RHEA:23784"/>
        <dbReference type="ChEBI" id="CHEBI:15378"/>
        <dbReference type="ChEBI" id="CHEBI:17388"/>
        <dbReference type="ChEBI" id="CHEBI:24646"/>
        <dbReference type="ChEBI" id="CHEBI:60039"/>
        <dbReference type="ChEBI" id="CHEBI:132124"/>
        <dbReference type="EC" id="1.5.5.2"/>
    </reaction>
</comment>
<keyword evidence="11 18" id="KW-0238">DNA-binding</keyword>
<dbReference type="OrthoDB" id="9812625at2"/>
<dbReference type="InterPro" id="IPR029041">
    <property type="entry name" value="FAD-linked_oxidoreductase-like"/>
</dbReference>
<dbReference type="UniPathway" id="UPA00261">
    <property type="reaction ID" value="UER00373"/>
</dbReference>
<evidence type="ECO:0000256" key="7">
    <source>
        <dbReference type="ARBA" id="ARBA00023002"/>
    </source>
</evidence>
<dbReference type="EC" id="1.5.5.2" evidence="18"/>
<evidence type="ECO:0000313" key="25">
    <source>
        <dbReference type="Proteomes" id="UP000291301"/>
    </source>
</evidence>
<name>A0A4V2MP04_9HYPH</name>
<dbReference type="Pfam" id="PF00171">
    <property type="entry name" value="Aldedh"/>
    <property type="match status" value="1"/>
</dbReference>
<evidence type="ECO:0000256" key="11">
    <source>
        <dbReference type="ARBA" id="ARBA00023125"/>
    </source>
</evidence>
<accession>A0A4V2MP04</accession>
<evidence type="ECO:0000256" key="10">
    <source>
        <dbReference type="ARBA" id="ARBA00023062"/>
    </source>
</evidence>
<dbReference type="GO" id="GO:0003842">
    <property type="term" value="F:L-glutamate gamma-semialdehyde dehydrogenase activity"/>
    <property type="evidence" value="ECO:0007669"/>
    <property type="project" value="UniProtKB-UniRule"/>
</dbReference>
<evidence type="ECO:0000256" key="4">
    <source>
        <dbReference type="ARBA" id="ARBA00022491"/>
    </source>
</evidence>
<dbReference type="InterPro" id="IPR050485">
    <property type="entry name" value="Proline_metab_enzyme"/>
</dbReference>
<evidence type="ECO:0000256" key="14">
    <source>
        <dbReference type="ARBA" id="ARBA00048142"/>
    </source>
</evidence>
<keyword evidence="6 18" id="KW-0274">FAD</keyword>
<dbReference type="NCBIfam" id="TIGR01238">
    <property type="entry name" value="D1pyr5carbox3"/>
    <property type="match status" value="1"/>
</dbReference>
<dbReference type="CDD" id="cd07125">
    <property type="entry name" value="ALDH_PutA-P5CDH"/>
    <property type="match status" value="1"/>
</dbReference>
<organism evidence="24 25">
    <name type="scientific">Oricola cellulosilytica</name>
    <dbReference type="NCBI Taxonomy" id="1429082"/>
    <lineage>
        <taxon>Bacteria</taxon>
        <taxon>Pseudomonadati</taxon>
        <taxon>Pseudomonadota</taxon>
        <taxon>Alphaproteobacteria</taxon>
        <taxon>Hyphomicrobiales</taxon>
        <taxon>Ahrensiaceae</taxon>
        <taxon>Oricola</taxon>
    </lineage>
</organism>
<evidence type="ECO:0000256" key="2">
    <source>
        <dbReference type="ARBA" id="ARBA00004739"/>
    </source>
</evidence>
<comment type="similarity">
    <text evidence="16 18">In the N-terminal section; belongs to the proline dehydrogenase family.</text>
</comment>
<dbReference type="SUPFAM" id="SSF53720">
    <property type="entry name" value="ALDH-like"/>
    <property type="match status" value="1"/>
</dbReference>
<dbReference type="InterPro" id="IPR025703">
    <property type="entry name" value="Bifunct_PutA"/>
</dbReference>
<keyword evidence="9 18" id="KW-0520">NAD</keyword>
<dbReference type="InterPro" id="IPR024089">
    <property type="entry name" value="PRODH_PutA_dom_I/II"/>
</dbReference>
<dbReference type="NCBIfam" id="NF008869">
    <property type="entry name" value="PRK11904.1"/>
    <property type="match status" value="1"/>
</dbReference>
<dbReference type="FunFam" id="3.20.20.220:FF:000004">
    <property type="entry name" value="Bifunctional protein PutA"/>
    <property type="match status" value="1"/>
</dbReference>
<feature type="active site" evidence="19">
    <location>
        <position position="806"/>
    </location>
</feature>
<dbReference type="InterPro" id="IPR041349">
    <property type="entry name" value="PRODH"/>
</dbReference>
<dbReference type="InterPro" id="IPR015590">
    <property type="entry name" value="Aldehyde_DH_dom"/>
</dbReference>
<dbReference type="SUPFAM" id="SSF81935">
    <property type="entry name" value="N-terminal domain of bifunctional PutA protein"/>
    <property type="match status" value="1"/>
</dbReference>